<accession>A0A8H4BGS9</accession>
<sequence length="453" mass="52100">MDKDTEIREYEPTDQAPFQQFYMEMQSKKRTSRVLHALKQRSSARRTWQAGLVGILGIHFSRHSPALWLIAELLLWSAGVSVLWFKWIGQEYDAELQKTCQHMAAELARIRKSEKSNAWIMTDRQGSIVGTVALKYESGEGKIGYLTGADPQIRLLLLKNAFRFGRTINIDVVSKWKDDMKWSESALRNIGLFVLPTQVALLTRLTMLDLSHNKLVKLPSNIDQLRNLKQLNLSHNSISHLPASIYSLTKLTHFDMSFNPITRISANMARLHHLNYLDLSNTNISAIPAELLNLSMTVIKTDHCPYLLDRSIELEQKTAHNPLSLVEVCARQIIQPILYDLMAKKKKKRELKELQKQRYKSFQQLPSHMICYLSRPKACSSCGGPYFQSFVVRYRIVQRQDESWIPVEYRLCSAHWNTEKDRILALFSDIPSSSLPPSTEPCQLKLIPSDAMF</sequence>
<dbReference type="PANTHER" id="PTHR48051">
    <property type="match status" value="1"/>
</dbReference>
<reference evidence="3 4" key="1">
    <citation type="submission" date="2019-09" db="EMBL/GenBank/DDBJ databases">
        <authorList>
            <consortium name="DOE Joint Genome Institute"/>
            <person name="Mondo S.J."/>
            <person name="Navarro-Mendoza M.I."/>
            <person name="Perez-Arques C."/>
            <person name="Panchal S."/>
            <person name="Nicolas F.E."/>
            <person name="Ganguly P."/>
            <person name="Pangilinan J."/>
            <person name="Grigoriev I."/>
            <person name="Heitman J."/>
            <person name="Sanya K."/>
            <person name="Garre V."/>
        </authorList>
    </citation>
    <scope>NUCLEOTIDE SEQUENCE [LARGE SCALE GENOMIC DNA]</scope>
    <source>
        <strain evidence="3 4">MU402</strain>
    </source>
</reference>
<dbReference type="EMBL" id="JAAECE010000005">
    <property type="protein sequence ID" value="KAF1801146.1"/>
    <property type="molecule type" value="Genomic_DNA"/>
</dbReference>
<name>A0A8H4BGS9_MUCCL</name>
<evidence type="ECO:0000256" key="1">
    <source>
        <dbReference type="ARBA" id="ARBA00022614"/>
    </source>
</evidence>
<dbReference type="AlphaFoldDB" id="A0A8H4BGS9"/>
<dbReference type="SMART" id="SM00365">
    <property type="entry name" value="LRR_SD22"/>
    <property type="match status" value="2"/>
</dbReference>
<dbReference type="PROSITE" id="PS51450">
    <property type="entry name" value="LRR"/>
    <property type="match status" value="2"/>
</dbReference>
<evidence type="ECO:0000313" key="3">
    <source>
        <dbReference type="EMBL" id="KAF1801146.1"/>
    </source>
</evidence>
<dbReference type="Proteomes" id="UP000469890">
    <property type="component" value="Unassembled WGS sequence"/>
</dbReference>
<dbReference type="GO" id="GO:0005737">
    <property type="term" value="C:cytoplasm"/>
    <property type="evidence" value="ECO:0007669"/>
    <property type="project" value="TreeGrafter"/>
</dbReference>
<dbReference type="Pfam" id="PF00560">
    <property type="entry name" value="LRR_1"/>
    <property type="match status" value="1"/>
</dbReference>
<dbReference type="Gene3D" id="3.80.10.10">
    <property type="entry name" value="Ribonuclease Inhibitor"/>
    <property type="match status" value="1"/>
</dbReference>
<dbReference type="InterPro" id="IPR001611">
    <property type="entry name" value="Leu-rich_rpt"/>
</dbReference>
<gene>
    <name evidence="3" type="ORF">FB192DRAFT_1437453</name>
</gene>
<dbReference type="InterPro" id="IPR003591">
    <property type="entry name" value="Leu-rich_rpt_typical-subtyp"/>
</dbReference>
<dbReference type="SUPFAM" id="SSF52058">
    <property type="entry name" value="L domain-like"/>
    <property type="match status" value="1"/>
</dbReference>
<dbReference type="PRINTS" id="PR00019">
    <property type="entry name" value="LEURICHRPT"/>
</dbReference>
<organism evidence="3 4">
    <name type="scientific">Mucor circinelloides f. lusitanicus</name>
    <name type="common">Mucor racemosus var. lusitanicus</name>
    <dbReference type="NCBI Taxonomy" id="29924"/>
    <lineage>
        <taxon>Eukaryota</taxon>
        <taxon>Fungi</taxon>
        <taxon>Fungi incertae sedis</taxon>
        <taxon>Mucoromycota</taxon>
        <taxon>Mucoromycotina</taxon>
        <taxon>Mucoromycetes</taxon>
        <taxon>Mucorales</taxon>
        <taxon>Mucorineae</taxon>
        <taxon>Mucoraceae</taxon>
        <taxon>Mucor</taxon>
    </lineage>
</organism>
<dbReference type="Pfam" id="PF13855">
    <property type="entry name" value="LRR_8"/>
    <property type="match status" value="1"/>
</dbReference>
<evidence type="ECO:0000313" key="4">
    <source>
        <dbReference type="Proteomes" id="UP000469890"/>
    </source>
</evidence>
<evidence type="ECO:0000256" key="2">
    <source>
        <dbReference type="ARBA" id="ARBA00022737"/>
    </source>
</evidence>
<keyword evidence="2" id="KW-0677">Repeat</keyword>
<dbReference type="PANTHER" id="PTHR48051:SF1">
    <property type="entry name" value="RAS SUPPRESSOR PROTEIN 1"/>
    <property type="match status" value="1"/>
</dbReference>
<keyword evidence="1" id="KW-0433">Leucine-rich repeat</keyword>
<proteinExistence type="predicted"/>
<protein>
    <submittedName>
        <fullName evidence="3">Uncharacterized protein</fullName>
    </submittedName>
</protein>
<dbReference type="InterPro" id="IPR050216">
    <property type="entry name" value="LRR_domain-containing"/>
</dbReference>
<dbReference type="SMART" id="SM00369">
    <property type="entry name" value="LRR_TYP"/>
    <property type="match status" value="4"/>
</dbReference>
<dbReference type="InterPro" id="IPR032675">
    <property type="entry name" value="LRR_dom_sf"/>
</dbReference>
<comment type="caution">
    <text evidence="3">The sequence shown here is derived from an EMBL/GenBank/DDBJ whole genome shotgun (WGS) entry which is preliminary data.</text>
</comment>